<dbReference type="SFLD" id="SFLDS00029">
    <property type="entry name" value="Radical_SAM"/>
    <property type="match status" value="1"/>
</dbReference>
<evidence type="ECO:0000313" key="3">
    <source>
        <dbReference type="Proteomes" id="UP000661435"/>
    </source>
</evidence>
<dbReference type="SUPFAM" id="SSF102114">
    <property type="entry name" value="Radical SAM enzymes"/>
    <property type="match status" value="1"/>
</dbReference>
<dbReference type="GO" id="GO:0051536">
    <property type="term" value="F:iron-sulfur cluster binding"/>
    <property type="evidence" value="ECO:0007669"/>
    <property type="project" value="InterPro"/>
</dbReference>
<dbReference type="PROSITE" id="PS51918">
    <property type="entry name" value="RADICAL_SAM"/>
    <property type="match status" value="1"/>
</dbReference>
<dbReference type="RefSeq" id="WP_186908540.1">
    <property type="nucleotide sequence ID" value="NZ_JACOPP010000023.1"/>
</dbReference>
<evidence type="ECO:0000313" key="2">
    <source>
        <dbReference type="EMBL" id="MBC5734712.1"/>
    </source>
</evidence>
<dbReference type="InterPro" id="IPR045784">
    <property type="entry name" value="Radical_SAM_N2"/>
</dbReference>
<comment type="caution">
    <text evidence="2">The sequence shown here is derived from an EMBL/GenBank/DDBJ whole genome shotgun (WGS) entry which is preliminary data.</text>
</comment>
<reference evidence="2" key="1">
    <citation type="submission" date="2020-08" db="EMBL/GenBank/DDBJ databases">
        <title>Genome public.</title>
        <authorList>
            <person name="Liu C."/>
            <person name="Sun Q."/>
        </authorList>
    </citation>
    <scope>NUCLEOTIDE SEQUENCE</scope>
    <source>
        <strain evidence="2">NSJ-51</strain>
    </source>
</reference>
<dbReference type="InterPro" id="IPR023862">
    <property type="entry name" value="CHP03960_rSAM"/>
</dbReference>
<protein>
    <submittedName>
        <fullName evidence="2">TIGR03960 family B12-binding radical SAM protein</fullName>
    </submittedName>
</protein>
<dbReference type="EMBL" id="JACOPP010000023">
    <property type="protein sequence ID" value="MBC5734712.1"/>
    <property type="molecule type" value="Genomic_DNA"/>
</dbReference>
<keyword evidence="3" id="KW-1185">Reference proteome</keyword>
<sequence>MNRTLEHILPRVQKPARYTGGEYNAVVKDRHRVDTRYALCFPDTYEIGMSNLGMRILYGVMNQMEGVWCERVFAPWGDMEEEMRREGVSLYGLESGDPIADFDLIGFSLGYEMAYSNVLNMLDLAGLPLRSEERRGLSPIVVAGGTCAFNPEPLSPFVDVFALGEGEDVSVELIQLYRRAREECWSKEEFLSAAAQVPGLYVPSLYEVRYQPDGTVAQIEPLEGAPLPVTKRIVQDFNKSYFPVKTIVPSTEIVHDRVMLEVFRGCIRGCRFCQAGYAYRPVRPRDPKLLLEQGIAACKDSGYQEMTLSSLSTSDYRPLEQLCDGLLDWCEPNRVSLSLPSLRADNFSLGLMERVQHVRKSGLTFAPEAGTQRLRDAINKNVTEEEILRSCRTAFSGGWSSVKLYFMLGLPTETDEDVLGIADLAEKIYQAWKETTPNPRRGVNITVSTAFFVPKPHTAFQWEGQISMEEYHRRVKLLREHMRGRSIKYNWHDPETSFLEAVFSRGDRRLAGVLEEAWRQGAKFDAWSEYFDFQRWMQAFRTCGVDPNFYAGRVRDREEVLPWSVTATGVSQAFLWRERERAYQAVITPDCRVQCTGCGADKLYPGGVCDAEA</sequence>
<dbReference type="InterPro" id="IPR006638">
    <property type="entry name" value="Elp3/MiaA/NifB-like_rSAM"/>
</dbReference>
<dbReference type="AlphaFoldDB" id="A0A8J6JG88"/>
<dbReference type="GO" id="GO:0003824">
    <property type="term" value="F:catalytic activity"/>
    <property type="evidence" value="ECO:0007669"/>
    <property type="project" value="InterPro"/>
</dbReference>
<dbReference type="CDD" id="cd01335">
    <property type="entry name" value="Radical_SAM"/>
    <property type="match status" value="1"/>
</dbReference>
<dbReference type="InterPro" id="IPR058240">
    <property type="entry name" value="rSAM_sf"/>
</dbReference>
<evidence type="ECO:0000259" key="1">
    <source>
        <dbReference type="PROSITE" id="PS51918"/>
    </source>
</evidence>
<dbReference type="NCBIfam" id="TIGR03960">
    <property type="entry name" value="rSAM_fuse_unch"/>
    <property type="match status" value="1"/>
</dbReference>
<dbReference type="InterPro" id="IPR007197">
    <property type="entry name" value="rSAM"/>
</dbReference>
<gene>
    <name evidence="2" type="ORF">H8S57_13410</name>
</gene>
<dbReference type="InterPro" id="IPR023404">
    <property type="entry name" value="rSAM_horseshoe"/>
</dbReference>
<dbReference type="Gene3D" id="3.80.30.20">
    <property type="entry name" value="tm_1862 like domain"/>
    <property type="match status" value="1"/>
</dbReference>
<accession>A0A8J6JG88</accession>
<organism evidence="2 3">
    <name type="scientific">Lawsonibacter hominis</name>
    <dbReference type="NCBI Taxonomy" id="2763053"/>
    <lineage>
        <taxon>Bacteria</taxon>
        <taxon>Bacillati</taxon>
        <taxon>Bacillota</taxon>
        <taxon>Clostridia</taxon>
        <taxon>Eubacteriales</taxon>
        <taxon>Oscillospiraceae</taxon>
        <taxon>Lawsonibacter</taxon>
    </lineage>
</organism>
<proteinExistence type="predicted"/>
<name>A0A8J6JG88_9FIRM</name>
<dbReference type="SFLD" id="SFLDG01082">
    <property type="entry name" value="B12-binding_domain_containing"/>
    <property type="match status" value="1"/>
</dbReference>
<dbReference type="Pfam" id="PF19864">
    <property type="entry name" value="Radical_SAM_N2"/>
    <property type="match status" value="1"/>
</dbReference>
<dbReference type="PANTHER" id="PTHR42731:SF1">
    <property type="entry name" value="RADICAL SAM DOMAIN PROTEIN"/>
    <property type="match status" value="1"/>
</dbReference>
<feature type="domain" description="Radical SAM core" evidence="1">
    <location>
        <begin position="252"/>
        <end position="488"/>
    </location>
</feature>
<dbReference type="Proteomes" id="UP000661435">
    <property type="component" value="Unassembled WGS sequence"/>
</dbReference>
<dbReference type="Pfam" id="PF04055">
    <property type="entry name" value="Radical_SAM"/>
    <property type="match status" value="1"/>
</dbReference>
<dbReference type="SMART" id="SM00729">
    <property type="entry name" value="Elp3"/>
    <property type="match status" value="1"/>
</dbReference>
<dbReference type="PANTHER" id="PTHR42731">
    <property type="entry name" value="SLL1084 PROTEIN"/>
    <property type="match status" value="1"/>
</dbReference>